<keyword evidence="2" id="KW-0472">Membrane</keyword>
<name>E1YDK1_9BACT</name>
<organism evidence="7">
    <name type="scientific">uncultured Desulfobacterium sp</name>
    <dbReference type="NCBI Taxonomy" id="201089"/>
    <lineage>
        <taxon>Bacteria</taxon>
        <taxon>Pseudomonadati</taxon>
        <taxon>Thermodesulfobacteriota</taxon>
        <taxon>Desulfobacteria</taxon>
        <taxon>Desulfobacterales</taxon>
        <taxon>Desulfobacteriaceae</taxon>
        <taxon>Desulfobacterium</taxon>
        <taxon>environmental samples</taxon>
    </lineage>
</organism>
<protein>
    <recommendedName>
        <fullName evidence="6">Outer membrane lipoprotein BamD-like domain-containing protein</fullName>
    </recommendedName>
</protein>
<feature type="domain" description="Outer membrane lipoprotein BamD-like" evidence="6">
    <location>
        <begin position="31"/>
        <end position="209"/>
    </location>
</feature>
<keyword evidence="4" id="KW-0802">TPR repeat</keyword>
<evidence type="ECO:0000259" key="6">
    <source>
        <dbReference type="Pfam" id="PF13525"/>
    </source>
</evidence>
<keyword evidence="1 5" id="KW-0732">Signal</keyword>
<dbReference type="SUPFAM" id="SSF48452">
    <property type="entry name" value="TPR-like"/>
    <property type="match status" value="1"/>
</dbReference>
<proteinExistence type="inferred from homology"/>
<feature type="chain" id="PRO_5009010627" description="Outer membrane lipoprotein BamD-like domain-containing protein" evidence="5">
    <location>
        <begin position="24"/>
        <end position="218"/>
    </location>
</feature>
<evidence type="ECO:0000313" key="7">
    <source>
        <dbReference type="EMBL" id="CBX28645.1"/>
    </source>
</evidence>
<feature type="repeat" description="TPR" evidence="4">
    <location>
        <begin position="33"/>
        <end position="66"/>
    </location>
</feature>
<accession>E1YDK1</accession>
<dbReference type="AlphaFoldDB" id="E1YDK1"/>
<feature type="repeat" description="TPR" evidence="4">
    <location>
        <begin position="166"/>
        <end position="199"/>
    </location>
</feature>
<reference evidence="7" key="1">
    <citation type="journal article" date="2011" name="Environ. Microbiol.">
        <title>Genomic insights into the metabolic potential of the polycyclic aromatic hydrocarbon degrading sulfate-reducing Deltaproteobacterium N47.</title>
        <authorList>
            <person name="Bergmann F."/>
            <person name="Selesi D."/>
            <person name="Weinmaier T."/>
            <person name="Tischler P."/>
            <person name="Rattei T."/>
            <person name="Meckenstock R.U."/>
        </authorList>
    </citation>
    <scope>NUCLEOTIDE SEQUENCE</scope>
</reference>
<dbReference type="Pfam" id="PF13525">
    <property type="entry name" value="YfiO"/>
    <property type="match status" value="1"/>
</dbReference>
<dbReference type="InterPro" id="IPR011990">
    <property type="entry name" value="TPR-like_helical_dom_sf"/>
</dbReference>
<dbReference type="InterPro" id="IPR017689">
    <property type="entry name" value="BamD"/>
</dbReference>
<dbReference type="Gene3D" id="1.25.40.10">
    <property type="entry name" value="Tetratricopeptide repeat domain"/>
    <property type="match status" value="1"/>
</dbReference>
<keyword evidence="3" id="KW-0998">Cell outer membrane</keyword>
<gene>
    <name evidence="7" type="ORF">N47_G39690</name>
</gene>
<dbReference type="PROSITE" id="PS50005">
    <property type="entry name" value="TPR"/>
    <property type="match status" value="2"/>
</dbReference>
<dbReference type="InterPro" id="IPR019734">
    <property type="entry name" value="TPR_rpt"/>
</dbReference>
<evidence type="ECO:0000256" key="2">
    <source>
        <dbReference type="ARBA" id="ARBA00023136"/>
    </source>
</evidence>
<dbReference type="PROSITE" id="PS51257">
    <property type="entry name" value="PROKAR_LIPOPROTEIN"/>
    <property type="match status" value="1"/>
</dbReference>
<dbReference type="EMBL" id="FR695868">
    <property type="protein sequence ID" value="CBX28645.1"/>
    <property type="molecule type" value="Genomic_DNA"/>
</dbReference>
<dbReference type="InterPro" id="IPR039565">
    <property type="entry name" value="BamD-like"/>
</dbReference>
<dbReference type="NCBIfam" id="TIGR03302">
    <property type="entry name" value="OM_YfiO"/>
    <property type="match status" value="1"/>
</dbReference>
<sequence length="218" mass="25653">MNHKIQHVILLFCIMAFACYGCATLDTKKEKSAKEYADEGMVSFQDKEYKRAIESFQKIKDWYPFSNYLVLADLKIADSHYMLKQYNEAVAAYNEFEKLHPANEAVPYVIFQTGLCYFEQVDTFDRQQATARKAIEIFMRLNKQFPKNIYETKTRECINICYKTLAESELGIGLFYYKSKYYKAALYRFRNVLTKYPDTGVHHQAIIYIARCETAIKK</sequence>
<evidence type="ECO:0000256" key="4">
    <source>
        <dbReference type="PROSITE-ProRule" id="PRU00339"/>
    </source>
</evidence>
<feature type="signal peptide" evidence="5">
    <location>
        <begin position="1"/>
        <end position="23"/>
    </location>
</feature>
<evidence type="ECO:0000256" key="1">
    <source>
        <dbReference type="ARBA" id="ARBA00022729"/>
    </source>
</evidence>
<dbReference type="HAMAP" id="MF_00922">
    <property type="entry name" value="OM_assembly_BamD"/>
    <property type="match status" value="1"/>
</dbReference>
<evidence type="ECO:0000256" key="3">
    <source>
        <dbReference type="ARBA" id="ARBA00023237"/>
    </source>
</evidence>
<evidence type="ECO:0000256" key="5">
    <source>
        <dbReference type="SAM" id="SignalP"/>
    </source>
</evidence>